<organism evidence="1 2">
    <name type="scientific">Segatella copri</name>
    <dbReference type="NCBI Taxonomy" id="165179"/>
    <lineage>
        <taxon>Bacteria</taxon>
        <taxon>Pseudomonadati</taxon>
        <taxon>Bacteroidota</taxon>
        <taxon>Bacteroidia</taxon>
        <taxon>Bacteroidales</taxon>
        <taxon>Prevotellaceae</taxon>
        <taxon>Segatella</taxon>
    </lineage>
</organism>
<name>A0A6A7W125_9BACT</name>
<accession>A0A6A7W125</accession>
<evidence type="ECO:0000313" key="2">
    <source>
        <dbReference type="Proteomes" id="UP000406735"/>
    </source>
</evidence>
<proteinExistence type="predicted"/>
<dbReference type="RefSeq" id="WP_153080693.1">
    <property type="nucleotide sequence ID" value="NZ_VZAU01000103.1"/>
</dbReference>
<protein>
    <submittedName>
        <fullName evidence="1">Uncharacterized protein</fullName>
    </submittedName>
</protein>
<dbReference type="Proteomes" id="UP000406735">
    <property type="component" value="Unassembled WGS sequence"/>
</dbReference>
<gene>
    <name evidence="1" type="ORF">F7D97_12215</name>
</gene>
<reference evidence="1 2" key="1">
    <citation type="submission" date="2019-09" db="EMBL/GenBank/DDBJ databases">
        <title>Distinct polysaccharide growth profiles of human intestinal Prevotella copri isolates.</title>
        <authorList>
            <person name="Fehlner-Peach H."/>
            <person name="Magnabosco C."/>
            <person name="Raghavan V."/>
            <person name="Scher J.U."/>
            <person name="Tett A."/>
            <person name="Cox L.M."/>
            <person name="Gottsegen C."/>
            <person name="Watters A."/>
            <person name="Wiltshire- Gordon J.D."/>
            <person name="Segata N."/>
            <person name="Bonneau R."/>
            <person name="Littman D.R."/>
        </authorList>
    </citation>
    <scope>NUCLEOTIDE SEQUENCE [LARGE SCALE GENOMIC DNA]</scope>
    <source>
        <strain evidence="2">iK21513</strain>
    </source>
</reference>
<comment type="caution">
    <text evidence="1">The sequence shown here is derived from an EMBL/GenBank/DDBJ whole genome shotgun (WGS) entry which is preliminary data.</text>
</comment>
<dbReference type="EMBL" id="VZCY01000099">
    <property type="protein sequence ID" value="MQN10666.1"/>
    <property type="molecule type" value="Genomic_DNA"/>
</dbReference>
<dbReference type="AlphaFoldDB" id="A0A6A7W125"/>
<sequence>MGEEWVKSCCELFTSANIPVYRYSEGFGEEYFRVCFHIIFIGQDYDMTTHLPDFCEPSLRMI</sequence>
<evidence type="ECO:0000313" key="1">
    <source>
        <dbReference type="EMBL" id="MQN10666.1"/>
    </source>
</evidence>